<sequence>MTLPASWTAPLEVVHVPFIEVHHPVFVDGYRTGIRAYFELVWDEQQDRLGRQLSDEDVMAEVEQTLREAEWKAAAQTPAAERARWLAWAAGYLAGFLSARLPSTLPLYGNCYRCYQPLRACGHCPRCETCPCPHPDSTQAAH</sequence>
<organism evidence="1 2">
    <name type="scientific">Thermogemmatispora tikiterensis</name>
    <dbReference type="NCBI Taxonomy" id="1825093"/>
    <lineage>
        <taxon>Bacteria</taxon>
        <taxon>Bacillati</taxon>
        <taxon>Chloroflexota</taxon>
        <taxon>Ktedonobacteria</taxon>
        <taxon>Thermogemmatisporales</taxon>
        <taxon>Thermogemmatisporaceae</taxon>
        <taxon>Thermogemmatispora</taxon>
    </lineage>
</organism>
<evidence type="ECO:0000313" key="1">
    <source>
        <dbReference type="EMBL" id="RAQ94763.1"/>
    </source>
</evidence>
<comment type="caution">
    <text evidence="1">The sequence shown here is derived from an EMBL/GenBank/DDBJ whole genome shotgun (WGS) entry which is preliminary data.</text>
</comment>
<gene>
    <name evidence="1" type="ORF">A4R35_04390</name>
</gene>
<accession>A0A328VGK2</accession>
<keyword evidence="2" id="KW-1185">Reference proteome</keyword>
<proteinExistence type="predicted"/>
<evidence type="ECO:0000313" key="2">
    <source>
        <dbReference type="Proteomes" id="UP000248706"/>
    </source>
</evidence>
<protein>
    <submittedName>
        <fullName evidence="1">Uncharacterized protein</fullName>
    </submittedName>
</protein>
<dbReference type="EMBL" id="MCIF01000002">
    <property type="protein sequence ID" value="RAQ94763.1"/>
    <property type="molecule type" value="Genomic_DNA"/>
</dbReference>
<name>A0A328VGK2_9CHLR</name>
<dbReference type="Proteomes" id="UP000248706">
    <property type="component" value="Unassembled WGS sequence"/>
</dbReference>
<dbReference type="AlphaFoldDB" id="A0A328VGK2"/>
<reference evidence="1 2" key="1">
    <citation type="submission" date="2016-08" db="EMBL/GenBank/DDBJ databases">
        <title>Analysis of Carbohydrate Active Enzymes in Thermogemmatispora T81 Reveals Carbohydrate Degradation Ability.</title>
        <authorList>
            <person name="Tomazini A."/>
            <person name="Lal S."/>
            <person name="Stott M."/>
            <person name="Henrissat B."/>
            <person name="Polikarpov I."/>
            <person name="Sparling R."/>
            <person name="Levin D.B."/>
        </authorList>
    </citation>
    <scope>NUCLEOTIDE SEQUENCE [LARGE SCALE GENOMIC DNA]</scope>
    <source>
        <strain evidence="1 2">T81</strain>
    </source>
</reference>